<dbReference type="InterPro" id="IPR013784">
    <property type="entry name" value="Carb-bd-like_fold"/>
</dbReference>
<dbReference type="Proteomes" id="UP000036367">
    <property type="component" value="Unassembled WGS sequence"/>
</dbReference>
<gene>
    <name evidence="2" type="ORF">RISK_003482</name>
</gene>
<dbReference type="InterPro" id="IPR008969">
    <property type="entry name" value="CarboxyPept-like_regulatory"/>
</dbReference>
<name>A0A0J1BCX3_RHOIS</name>
<dbReference type="STRING" id="595434.RISK_003482"/>
<organism evidence="2 3">
    <name type="scientific">Rhodopirellula islandica</name>
    <dbReference type="NCBI Taxonomy" id="595434"/>
    <lineage>
        <taxon>Bacteria</taxon>
        <taxon>Pseudomonadati</taxon>
        <taxon>Planctomycetota</taxon>
        <taxon>Planctomycetia</taxon>
        <taxon>Pirellulales</taxon>
        <taxon>Pirellulaceae</taxon>
        <taxon>Rhodopirellula</taxon>
    </lineage>
</organism>
<accession>A0A0J1BCX3</accession>
<dbReference type="Gene3D" id="2.60.40.1120">
    <property type="entry name" value="Carboxypeptidase-like, regulatory domain"/>
    <property type="match status" value="1"/>
</dbReference>
<feature type="chain" id="PRO_5005247917" evidence="1">
    <location>
        <begin position="25"/>
        <end position="810"/>
    </location>
</feature>
<dbReference type="Pfam" id="PF13620">
    <property type="entry name" value="CarboxypepD_reg"/>
    <property type="match status" value="2"/>
</dbReference>
<feature type="signal peptide" evidence="1">
    <location>
        <begin position="1"/>
        <end position="24"/>
    </location>
</feature>
<dbReference type="SUPFAM" id="SSF49464">
    <property type="entry name" value="Carboxypeptidase regulatory domain-like"/>
    <property type="match status" value="3"/>
</dbReference>
<dbReference type="EMBL" id="LECT01000028">
    <property type="protein sequence ID" value="KLU04428.1"/>
    <property type="molecule type" value="Genomic_DNA"/>
</dbReference>
<evidence type="ECO:0000313" key="3">
    <source>
        <dbReference type="Proteomes" id="UP000036367"/>
    </source>
</evidence>
<dbReference type="AlphaFoldDB" id="A0A0J1BCX3"/>
<dbReference type="RefSeq" id="WP_160311450.1">
    <property type="nucleotide sequence ID" value="NZ_LECT01000028.1"/>
</dbReference>
<sequence>MPCTKSAWFLLACFASICWPPIQAQDTTAKAPPHVSGPTVTGTIVMPDGSPSSGATVFLLESNGRSFRLPTHPLRTETQSDGTFQFDNVPVGRHRLWAETDQFTTLAEKLRGAIIHVEAEPPSEPSDIELNLHPGCGYDVVVHDAETEQPIPNARISFGWTDIVREYATDDDGIAKPRNLAMSDWYFIAKADGYATKFLKTSKQELGTILPLRFDLDRGGKLVGILRDGNDQPIADAKVSITATSRGMEPGYGSTVTNAAGEFSFDGLPLDKTFRLFASKDGYLRANHECVVTSAEGSTPADFVMLKRPYGGDVRVTVLDENGEPLPEAKLTNRGSSTADVLSGETNDEGVCLLQNLYTGYAGCQVTVKADGYIAVQHDVEPGTIESPAQLTVSLQPGKTLRGKVILPSGAPAPKLTVYYDGGENPFHGLGGRVETDAEGKFEIRGLESQTTLTLSTPSKYAPVRKLLVQVIDEELELPLQAAGVLIARAVDASTNAPITSFNVKLGFCEDRRAGDPRPGGISSSLTRQGENIQGTKKEFRLNGQTPGTPYKLIVSADGYETKIVDRAEVQSAEGAETLDVPLKRLRAEDYHAVAGQLLDSEGNPIAGASVRLLVGGAVPQPMGNGRMQGWRFYHWGLLRRDDIENRDQCLQFFKATSDADGRFEFTGVRKETPWLELFYFGTNLMPQRYSNLRDFSDLELTDLVVQAEAPASLTIDLDLNDWPTADSVTLQAKDYINGQNAVDLAFESESKKLVDGPPIVFSDLPSGTYSVLLQAKPVPLGNGGYRVQSVHQQAITIESGRSHDIELKR</sequence>
<dbReference type="PATRIC" id="fig|595434.4.peg.3318"/>
<proteinExistence type="predicted"/>
<evidence type="ECO:0000256" key="1">
    <source>
        <dbReference type="SAM" id="SignalP"/>
    </source>
</evidence>
<dbReference type="GO" id="GO:0030246">
    <property type="term" value="F:carbohydrate binding"/>
    <property type="evidence" value="ECO:0007669"/>
    <property type="project" value="InterPro"/>
</dbReference>
<evidence type="ECO:0000313" key="2">
    <source>
        <dbReference type="EMBL" id="KLU04428.1"/>
    </source>
</evidence>
<keyword evidence="1" id="KW-0732">Signal</keyword>
<dbReference type="OrthoDB" id="222215at2"/>
<comment type="caution">
    <text evidence="2">The sequence shown here is derived from an EMBL/GenBank/DDBJ whole genome shotgun (WGS) entry which is preliminary data.</text>
</comment>
<dbReference type="SUPFAM" id="SSF49452">
    <property type="entry name" value="Starch-binding domain-like"/>
    <property type="match status" value="1"/>
</dbReference>
<protein>
    <submittedName>
        <fullName evidence="2">Uncharacterized protein</fullName>
    </submittedName>
</protein>
<keyword evidence="3" id="KW-1185">Reference proteome</keyword>
<reference evidence="2" key="1">
    <citation type="submission" date="2015-05" db="EMBL/GenBank/DDBJ databases">
        <title>Permanent draft genome of Rhodopirellula islandicus K833.</title>
        <authorList>
            <person name="Kizina J."/>
            <person name="Richter M."/>
            <person name="Glockner F.O."/>
            <person name="Harder J."/>
        </authorList>
    </citation>
    <scope>NUCLEOTIDE SEQUENCE [LARGE SCALE GENOMIC DNA]</scope>
    <source>
        <strain evidence="2">K833</strain>
    </source>
</reference>